<gene>
    <name evidence="3" type="ORF">QNI22_39895</name>
</gene>
<evidence type="ECO:0000313" key="3">
    <source>
        <dbReference type="EMBL" id="MDJ1506868.1"/>
    </source>
</evidence>
<dbReference type="PANTHER" id="PTHR13833">
    <property type="match status" value="1"/>
</dbReference>
<dbReference type="PANTHER" id="PTHR13833:SF71">
    <property type="entry name" value="NHL DOMAIN-CONTAINING PROTEIN"/>
    <property type="match status" value="1"/>
</dbReference>
<evidence type="ECO:0000256" key="1">
    <source>
        <dbReference type="SAM" id="MobiDB-lite"/>
    </source>
</evidence>
<evidence type="ECO:0000256" key="2">
    <source>
        <dbReference type="SAM" id="SignalP"/>
    </source>
</evidence>
<feature type="region of interest" description="Disordered" evidence="1">
    <location>
        <begin position="19"/>
        <end position="39"/>
    </location>
</feature>
<dbReference type="RefSeq" id="WP_314520145.1">
    <property type="nucleotide sequence ID" value="NZ_JASJOU010000030.1"/>
</dbReference>
<sequence length="372" mass="40679">MKTSFIYLGLLVSLITSTSCTEPNPSPSPGGEGGHTSPPIVTIKTIAGKDTKPGYADGAGTNSQFDNPCQMTIDKNDNIYIIDQLKSYIGGTVIRKLDPQGNVTTFATGFGAITDICVDPRDGVTLYAVDSGDKLGVPNGIFRITSTGQVTRLSTSTRKTYEDGPLATAKFDQPVGIVMDKQGNLYIADGLERCVRKVNLTTGMVSTFAGKVDMNTQICNYKDGAANVAEFCRFDDLTMDDDGNLYIPDWFNHRIRKIAPDGTVSTYIGLGTGYGKDCLLEKSTVYEPHRVHYDSYSKQLFVVDQAGLHINMVTTNNYVFRLTNHVLSADYADTSPGHSNTCYGLVVNKKGEVIYLDKYNHCIRKATYVWPN</sequence>
<name>A0AAE3UKA8_9BACT</name>
<evidence type="ECO:0008006" key="5">
    <source>
        <dbReference type="Google" id="ProtNLM"/>
    </source>
</evidence>
<organism evidence="3 4">
    <name type="scientific">Xanthocytophaga agilis</name>
    <dbReference type="NCBI Taxonomy" id="3048010"/>
    <lineage>
        <taxon>Bacteria</taxon>
        <taxon>Pseudomonadati</taxon>
        <taxon>Bacteroidota</taxon>
        <taxon>Cytophagia</taxon>
        <taxon>Cytophagales</taxon>
        <taxon>Rhodocytophagaceae</taxon>
        <taxon>Xanthocytophaga</taxon>
    </lineage>
</organism>
<dbReference type="SUPFAM" id="SSF63829">
    <property type="entry name" value="Calcium-dependent phosphotriesterase"/>
    <property type="match status" value="1"/>
</dbReference>
<accession>A0AAE3UKA8</accession>
<keyword evidence="4" id="KW-1185">Reference proteome</keyword>
<feature type="signal peptide" evidence="2">
    <location>
        <begin position="1"/>
        <end position="21"/>
    </location>
</feature>
<protein>
    <recommendedName>
        <fullName evidence="5">SMP-30/Gluconolactonase/LRE-like region domain-containing protein</fullName>
    </recommendedName>
</protein>
<dbReference type="InterPro" id="IPR011042">
    <property type="entry name" value="6-blade_b-propeller_TolB-like"/>
</dbReference>
<dbReference type="Proteomes" id="UP001232063">
    <property type="component" value="Unassembled WGS sequence"/>
</dbReference>
<dbReference type="EMBL" id="JASJOU010000030">
    <property type="protein sequence ID" value="MDJ1506868.1"/>
    <property type="molecule type" value="Genomic_DNA"/>
</dbReference>
<comment type="caution">
    <text evidence="3">The sequence shown here is derived from an EMBL/GenBank/DDBJ whole genome shotgun (WGS) entry which is preliminary data.</text>
</comment>
<dbReference type="Gene3D" id="2.120.10.30">
    <property type="entry name" value="TolB, C-terminal domain"/>
    <property type="match status" value="3"/>
</dbReference>
<reference evidence="3" key="1">
    <citation type="submission" date="2023-05" db="EMBL/GenBank/DDBJ databases">
        <authorList>
            <person name="Zhang X."/>
        </authorList>
    </citation>
    <scope>NUCLEOTIDE SEQUENCE</scope>
    <source>
        <strain evidence="3">BD1B2-1</strain>
    </source>
</reference>
<evidence type="ECO:0000313" key="4">
    <source>
        <dbReference type="Proteomes" id="UP001232063"/>
    </source>
</evidence>
<dbReference type="AlphaFoldDB" id="A0AAE3UKA8"/>
<keyword evidence="2" id="KW-0732">Signal</keyword>
<proteinExistence type="predicted"/>
<feature type="chain" id="PRO_5041902706" description="SMP-30/Gluconolactonase/LRE-like region domain-containing protein" evidence="2">
    <location>
        <begin position="22"/>
        <end position="372"/>
    </location>
</feature>
<dbReference type="PROSITE" id="PS51257">
    <property type="entry name" value="PROKAR_LIPOPROTEIN"/>
    <property type="match status" value="1"/>
</dbReference>